<feature type="region of interest" description="Disordered" evidence="1">
    <location>
        <begin position="24"/>
        <end position="85"/>
    </location>
</feature>
<reference evidence="3" key="1">
    <citation type="submission" date="2018-01" db="EMBL/GenBank/DDBJ databases">
        <title>An insight into the sialome of Amazonian anophelines.</title>
        <authorList>
            <person name="Ribeiro J.M."/>
            <person name="Scarpassa V."/>
            <person name="Calvo E."/>
        </authorList>
    </citation>
    <scope>NUCLEOTIDE SEQUENCE</scope>
</reference>
<evidence type="ECO:0000313" key="3">
    <source>
        <dbReference type="EMBL" id="MBW79868.1"/>
    </source>
</evidence>
<dbReference type="EMBL" id="GGFL01015690">
    <property type="protein sequence ID" value="MBW79868.1"/>
    <property type="molecule type" value="Transcribed_RNA"/>
</dbReference>
<proteinExistence type="predicted"/>
<name>A0A2M4DRW1_ANODA</name>
<dbReference type="VEuPathDB" id="VectorBase:ADAC003418"/>
<sequence>MKLNMRIHCFILVLFAVSHTIAQREATSPDDNDELLDRLTTGKLRPQLTKNHNAEQSQTLPGTPQRKDDRKTTETEPRSSPITAQIMLALPARTATISRWCATTSTPRHLRSSTWTSHNH</sequence>
<organism evidence="3">
    <name type="scientific">Anopheles darlingi</name>
    <name type="common">Mosquito</name>
    <dbReference type="NCBI Taxonomy" id="43151"/>
    <lineage>
        <taxon>Eukaryota</taxon>
        <taxon>Metazoa</taxon>
        <taxon>Ecdysozoa</taxon>
        <taxon>Arthropoda</taxon>
        <taxon>Hexapoda</taxon>
        <taxon>Insecta</taxon>
        <taxon>Pterygota</taxon>
        <taxon>Neoptera</taxon>
        <taxon>Endopterygota</taxon>
        <taxon>Diptera</taxon>
        <taxon>Nematocera</taxon>
        <taxon>Culicoidea</taxon>
        <taxon>Culicidae</taxon>
        <taxon>Anophelinae</taxon>
        <taxon>Anopheles</taxon>
    </lineage>
</organism>
<feature type="compositionally biased region" description="Basic and acidic residues" evidence="1">
    <location>
        <begin position="65"/>
        <end position="77"/>
    </location>
</feature>
<accession>A0A2M4DRW1</accession>
<feature type="compositionally biased region" description="Polar residues" evidence="1">
    <location>
        <begin position="48"/>
        <end position="62"/>
    </location>
</feature>
<feature type="chain" id="PRO_5014740357" evidence="2">
    <location>
        <begin position="23"/>
        <end position="120"/>
    </location>
</feature>
<keyword evidence="2" id="KW-0732">Signal</keyword>
<dbReference type="VEuPathDB" id="VectorBase:ADAR2_001421"/>
<protein>
    <submittedName>
        <fullName evidence="3">Putative cell adhesion molecule</fullName>
    </submittedName>
</protein>
<dbReference type="AlphaFoldDB" id="A0A2M4DRW1"/>
<feature type="signal peptide" evidence="2">
    <location>
        <begin position="1"/>
        <end position="22"/>
    </location>
</feature>
<evidence type="ECO:0000256" key="2">
    <source>
        <dbReference type="SAM" id="SignalP"/>
    </source>
</evidence>
<evidence type="ECO:0000256" key="1">
    <source>
        <dbReference type="SAM" id="MobiDB-lite"/>
    </source>
</evidence>